<dbReference type="InterPro" id="IPR025164">
    <property type="entry name" value="Toastrack_DUF4097"/>
</dbReference>
<protein>
    <recommendedName>
        <fullName evidence="3">DUF4097 domain-containing protein</fullName>
    </recommendedName>
</protein>
<dbReference type="Proteomes" id="UP000199477">
    <property type="component" value="Unassembled WGS sequence"/>
</dbReference>
<gene>
    <name evidence="4" type="ORF">SAMN02799615_03481</name>
</gene>
<dbReference type="RefSeq" id="WP_026633515.1">
    <property type="nucleotide sequence ID" value="NZ_FONH01000017.1"/>
</dbReference>
<evidence type="ECO:0000313" key="5">
    <source>
        <dbReference type="Proteomes" id="UP000199477"/>
    </source>
</evidence>
<sequence>MRYLILASLALLPLAAQADDCKFQAQRNLQLDLNGVHSVQIDLRSHDLHLRGDSAVRGGELTGRACASSQDLLDDLVVTQRRQGDVLIVEAGRDHSHWGIGHSYANLELNLKLPPAVPVTLNGGSGDAWVNGMKRLDAHVGSGDLHVKDLDGPLNASIGSGDLDVSNVGSVDLGAVGSGDFKGEDIKGNVRVGSVGSGDVTVRNVGGSVHVDTVGSGDLNAHGVGGDLSLGAKGSGDVSYSDVRGKVNVPRDRDDD</sequence>
<evidence type="ECO:0000313" key="4">
    <source>
        <dbReference type="EMBL" id="SFF41835.1"/>
    </source>
</evidence>
<reference evidence="5" key="1">
    <citation type="submission" date="2016-10" db="EMBL/GenBank/DDBJ databases">
        <authorList>
            <person name="Varghese N."/>
            <person name="Submissions S."/>
        </authorList>
    </citation>
    <scope>NUCLEOTIDE SEQUENCE [LARGE SCALE GENOMIC DNA]</scope>
    <source>
        <strain evidence="5">UNC178MFTsu3.1</strain>
    </source>
</reference>
<name>A0A1I2IHM7_9GAMM</name>
<feature type="signal peptide" evidence="2">
    <location>
        <begin position="1"/>
        <end position="18"/>
    </location>
</feature>
<keyword evidence="5" id="KW-1185">Reference proteome</keyword>
<dbReference type="Pfam" id="PF13349">
    <property type="entry name" value="DUF4097"/>
    <property type="match status" value="1"/>
</dbReference>
<feature type="compositionally biased region" description="Basic and acidic residues" evidence="1">
    <location>
        <begin position="243"/>
        <end position="256"/>
    </location>
</feature>
<keyword evidence="2" id="KW-0732">Signal</keyword>
<evidence type="ECO:0000259" key="3">
    <source>
        <dbReference type="Pfam" id="PF13349"/>
    </source>
</evidence>
<dbReference type="AlphaFoldDB" id="A0A1I2IHM7"/>
<accession>A0A1I2IHM7</accession>
<evidence type="ECO:0000256" key="1">
    <source>
        <dbReference type="SAM" id="MobiDB-lite"/>
    </source>
</evidence>
<dbReference type="EMBL" id="FONH01000017">
    <property type="protein sequence ID" value="SFF41835.1"/>
    <property type="molecule type" value="Genomic_DNA"/>
</dbReference>
<proteinExistence type="predicted"/>
<feature type="region of interest" description="Disordered" evidence="1">
    <location>
        <begin position="233"/>
        <end position="256"/>
    </location>
</feature>
<dbReference type="Gene3D" id="2.160.20.120">
    <property type="match status" value="1"/>
</dbReference>
<feature type="domain" description="DUF4097" evidence="3">
    <location>
        <begin position="61"/>
        <end position="249"/>
    </location>
</feature>
<evidence type="ECO:0000256" key="2">
    <source>
        <dbReference type="SAM" id="SignalP"/>
    </source>
</evidence>
<dbReference type="STRING" id="500610.SAMN02799615_03481"/>
<feature type="chain" id="PRO_5011629776" description="DUF4097 domain-containing protein" evidence="2">
    <location>
        <begin position="19"/>
        <end position="256"/>
    </location>
</feature>
<organism evidence="4 5">
    <name type="scientific">Dyella marensis</name>
    <dbReference type="NCBI Taxonomy" id="500610"/>
    <lineage>
        <taxon>Bacteria</taxon>
        <taxon>Pseudomonadati</taxon>
        <taxon>Pseudomonadota</taxon>
        <taxon>Gammaproteobacteria</taxon>
        <taxon>Lysobacterales</taxon>
        <taxon>Rhodanobacteraceae</taxon>
        <taxon>Dyella</taxon>
    </lineage>
</organism>